<dbReference type="AlphaFoldDB" id="A0A2J6SJ86"/>
<dbReference type="RefSeq" id="XP_024727733.1">
    <property type="nucleotide sequence ID" value="XM_024877538.1"/>
</dbReference>
<feature type="region of interest" description="Disordered" evidence="1">
    <location>
        <begin position="382"/>
        <end position="428"/>
    </location>
</feature>
<dbReference type="InParanoid" id="A0A2J6SJ86"/>
<dbReference type="OrthoDB" id="5354164at2759"/>
<organism evidence="2 3">
    <name type="scientific">Hyaloscypha bicolor E</name>
    <dbReference type="NCBI Taxonomy" id="1095630"/>
    <lineage>
        <taxon>Eukaryota</taxon>
        <taxon>Fungi</taxon>
        <taxon>Dikarya</taxon>
        <taxon>Ascomycota</taxon>
        <taxon>Pezizomycotina</taxon>
        <taxon>Leotiomycetes</taxon>
        <taxon>Helotiales</taxon>
        <taxon>Hyaloscyphaceae</taxon>
        <taxon>Hyaloscypha</taxon>
        <taxon>Hyaloscypha bicolor</taxon>
    </lineage>
</organism>
<accession>A0A2J6SJ86</accession>
<evidence type="ECO:0000313" key="2">
    <source>
        <dbReference type="EMBL" id="PMD50829.1"/>
    </source>
</evidence>
<feature type="region of interest" description="Disordered" evidence="1">
    <location>
        <begin position="628"/>
        <end position="651"/>
    </location>
</feature>
<name>A0A2J6SJ86_9HELO</name>
<protein>
    <submittedName>
        <fullName evidence="2">Uncharacterized protein</fullName>
    </submittedName>
</protein>
<proteinExistence type="predicted"/>
<gene>
    <name evidence="2" type="ORF">K444DRAFT_576542</name>
</gene>
<feature type="compositionally biased region" description="Basic and acidic residues" evidence="1">
    <location>
        <begin position="631"/>
        <end position="651"/>
    </location>
</feature>
<feature type="compositionally biased region" description="Polar residues" evidence="1">
    <location>
        <begin position="389"/>
        <end position="409"/>
    </location>
</feature>
<sequence>MLARMFSVGEAISIWVEIVEARKKEMALLSTDEPIKLAHMLAAQVVIERNQLAEWDNSARAWLRRADEAKNKEQTRLMLILNNLSIAVNAKINTYASVISAWTTALNMMEELLSGKPQGIQDGSLLLALSCWHLYPDLIVLGHKTAFQNDRLVPTEGKLTLGLERSANSDKDQSGVYWVMSLAHMRYYGPPVHLQRSIATTSSRLSADQLMQVALGSILRGWGFKVNNAVDAIDVIIALEKNLLTASKRSSIFMAPGEKLAKKRLLTNAWVEKLKTESNWVRSLGQAANSFTSSMATGTDIYHELHRKLFALGHGRGSAFIEDPKSFPPPVFGIPDFQNFIPLLERDEDRVSLLRKYAVRFFPDAKPWEVIIRYRPDLGRESKKVPAEETTTVTNDRTSQNQEVEQNQGDGVEAGTSAPANQNLPKLSLNDSEEPVEIAKDKKHYLQTYEYATGLPDAEIPAATNLPRMLRYKRWIDSRLDPGPLVETTTFSEVFAVEEIFNKTKAMIKLEPLPSNFGSEVTSDYMMTFEEGSNPFEDFTSTTDSGGNSLVSSAAVVPTCETLTQLGNLPNHMAIVLKFLKSHDTDIDTLQGIHWESSHSLERSDSWESFEDPIVAEDPGLFMDLGTSEQKSQEARATKDENSKPNDEKTEPAIHSTSFEYFLGDPQVAALYVTSEVLASYQMEARAPYWASKKIQRKKKIDLDDVKTALYKGGISAQSLDSFLRDQSPQPFYQSLRALALIQDVYQSLPSATINTEVVLRPLHNAKWLKDHFGVDRTLFSKSLSRQQTFACITMLETGTLDLPISIFQNVFAISSGDSLYVAASLLGDPGEAIQPSEVRHIIGNIGRPGINLIVPPTEPQVLQLPADSWRVINRAPYDGTTSNCFSDTSLHLRFSDWSIAIDVGTSSQGRRDVEASLVEGFIQVNDNGRWIADLDILSAFKRGCSQFDHDYYYKSRCEHEKSKNREYTMGAKDLCDMHPMTAIESWEEFLERPEGPAVVRASKNWLARIATAALGVQRHDRVLVGGEVCWECFLDLANVGGADIVDKILFIN</sequence>
<reference evidence="2 3" key="1">
    <citation type="submission" date="2016-04" db="EMBL/GenBank/DDBJ databases">
        <title>A degradative enzymes factory behind the ericoid mycorrhizal symbiosis.</title>
        <authorList>
            <consortium name="DOE Joint Genome Institute"/>
            <person name="Martino E."/>
            <person name="Morin E."/>
            <person name="Grelet G."/>
            <person name="Kuo A."/>
            <person name="Kohler A."/>
            <person name="Daghino S."/>
            <person name="Barry K."/>
            <person name="Choi C."/>
            <person name="Cichocki N."/>
            <person name="Clum A."/>
            <person name="Copeland A."/>
            <person name="Hainaut M."/>
            <person name="Haridas S."/>
            <person name="Labutti K."/>
            <person name="Lindquist E."/>
            <person name="Lipzen A."/>
            <person name="Khouja H.-R."/>
            <person name="Murat C."/>
            <person name="Ohm R."/>
            <person name="Olson A."/>
            <person name="Spatafora J."/>
            <person name="Veneault-Fourrey C."/>
            <person name="Henrissat B."/>
            <person name="Grigoriev I."/>
            <person name="Martin F."/>
            <person name="Perotto S."/>
        </authorList>
    </citation>
    <scope>NUCLEOTIDE SEQUENCE [LARGE SCALE GENOMIC DNA]</scope>
    <source>
        <strain evidence="2 3">E</strain>
    </source>
</reference>
<dbReference type="EMBL" id="KZ613913">
    <property type="protein sequence ID" value="PMD50829.1"/>
    <property type="molecule type" value="Genomic_DNA"/>
</dbReference>
<keyword evidence="3" id="KW-1185">Reference proteome</keyword>
<dbReference type="Proteomes" id="UP000235371">
    <property type="component" value="Unassembled WGS sequence"/>
</dbReference>
<dbReference type="GeneID" id="36585615"/>
<evidence type="ECO:0000313" key="3">
    <source>
        <dbReference type="Proteomes" id="UP000235371"/>
    </source>
</evidence>
<evidence type="ECO:0000256" key="1">
    <source>
        <dbReference type="SAM" id="MobiDB-lite"/>
    </source>
</evidence>